<evidence type="ECO:0000256" key="5">
    <source>
        <dbReference type="ARBA" id="ARBA00023027"/>
    </source>
</evidence>
<dbReference type="Gene3D" id="3.30.70.1450">
    <property type="entry name" value="Regulator of K+ conductance, C-terminal domain"/>
    <property type="match status" value="2"/>
</dbReference>
<dbReference type="NCBIfam" id="NF007032">
    <property type="entry name" value="PRK09496.1-4"/>
    <property type="match status" value="1"/>
</dbReference>
<dbReference type="Gene3D" id="3.40.50.720">
    <property type="entry name" value="NAD(P)-binding Rossmann-like Domain"/>
    <property type="match status" value="2"/>
</dbReference>
<evidence type="ECO:0000256" key="6">
    <source>
        <dbReference type="ARBA" id="ARBA00023065"/>
    </source>
</evidence>
<dbReference type="PROSITE" id="PS51202">
    <property type="entry name" value="RCK_C"/>
    <property type="match status" value="2"/>
</dbReference>
<dbReference type="Pfam" id="PF02080">
    <property type="entry name" value="TrkA_C"/>
    <property type="match status" value="2"/>
</dbReference>
<keyword evidence="2" id="KW-0813">Transport</keyword>
<keyword evidence="10" id="KW-1185">Reference proteome</keyword>
<evidence type="ECO:0000259" key="7">
    <source>
        <dbReference type="PROSITE" id="PS51201"/>
    </source>
</evidence>
<proteinExistence type="predicted"/>
<dbReference type="InterPro" id="IPR036721">
    <property type="entry name" value="RCK_C_sf"/>
</dbReference>
<feature type="domain" description="RCK C-terminal" evidence="8">
    <location>
        <begin position="140"/>
        <end position="223"/>
    </location>
</feature>
<evidence type="ECO:0000256" key="1">
    <source>
        <dbReference type="ARBA" id="ARBA00017378"/>
    </source>
</evidence>
<keyword evidence="5" id="KW-0520">NAD</keyword>
<dbReference type="InterPro" id="IPR036291">
    <property type="entry name" value="NAD(P)-bd_dom_sf"/>
</dbReference>
<accession>A0A1I0G937</accession>
<dbReference type="NCBIfam" id="NF007039">
    <property type="entry name" value="PRK09496.3-2"/>
    <property type="match status" value="1"/>
</dbReference>
<evidence type="ECO:0000256" key="4">
    <source>
        <dbReference type="ARBA" id="ARBA00022958"/>
    </source>
</evidence>
<gene>
    <name evidence="9" type="ORF">SAMN04489758_12718</name>
</gene>
<keyword evidence="4" id="KW-0630">Potassium</keyword>
<sequence length="453" mass="50392">MKIIILGAGKVGKTLTKYMANEDHDIIVIDQNSDKIDDVVNQYDVIGVVGNGGSYDILMEANADEADLIICVTASDELNILAGLMAKQMGTRHTIARVRNPDYSKQCNFMQNQLGFSLIINPELEAANEIRRTLSFPSAVKVETFARGKVELAEFNVDEQSQLCNIQLSKLKNVSKTNVLVCAISRNDEVIIPDGNYVIKSGDHLYITGSHRDLTRFCFDIGIITKQIKNVMIIGGGKIGFYLAKQLSVLGMRVKIIENNIEYCKILAKKLPFITVINADGSDEEILIEEGIENTDAFLALTGLDEENLILSLYAKKMYHKKTVAKVTRMNYAGLVNSLNVDTIISPKSAIAAQIIRYVRAKVNKDDDSSVKTLYKIVNGEVEASEFIVTSKIDFLGKTLNELRLKNHILVAAISRNNEIIVPKGETTIELNDHLIIISRDEKLKTLNDIIRR</sequence>
<keyword evidence="6" id="KW-0406">Ion transport</keyword>
<dbReference type="Proteomes" id="UP000198558">
    <property type="component" value="Unassembled WGS sequence"/>
</dbReference>
<feature type="domain" description="RCK N-terminal" evidence="7">
    <location>
        <begin position="1"/>
        <end position="118"/>
    </location>
</feature>
<dbReference type="InterPro" id="IPR003148">
    <property type="entry name" value="RCK_N"/>
</dbReference>
<dbReference type="GeneID" id="78288925"/>
<dbReference type="NCBIfam" id="NF007041">
    <property type="entry name" value="PRK09496.3-4"/>
    <property type="match status" value="1"/>
</dbReference>
<dbReference type="GO" id="GO:0015079">
    <property type="term" value="F:potassium ion transmembrane transporter activity"/>
    <property type="evidence" value="ECO:0007669"/>
    <property type="project" value="InterPro"/>
</dbReference>
<evidence type="ECO:0000259" key="8">
    <source>
        <dbReference type="PROSITE" id="PS51202"/>
    </source>
</evidence>
<dbReference type="PANTHER" id="PTHR43833">
    <property type="entry name" value="POTASSIUM CHANNEL PROTEIN 2-RELATED-RELATED"/>
    <property type="match status" value="1"/>
</dbReference>
<dbReference type="OrthoDB" id="9775180at2"/>
<name>A0A1I0G937_9FIRM</name>
<dbReference type="Pfam" id="PF02254">
    <property type="entry name" value="TrkA_N"/>
    <property type="match status" value="2"/>
</dbReference>
<dbReference type="AlphaFoldDB" id="A0A1I0G937"/>
<dbReference type="EMBL" id="FOIN01000027">
    <property type="protein sequence ID" value="SET67356.1"/>
    <property type="molecule type" value="Genomic_DNA"/>
</dbReference>
<evidence type="ECO:0000256" key="2">
    <source>
        <dbReference type="ARBA" id="ARBA00022448"/>
    </source>
</evidence>
<evidence type="ECO:0000313" key="9">
    <source>
        <dbReference type="EMBL" id="SET67356.1"/>
    </source>
</evidence>
<dbReference type="SUPFAM" id="SSF116726">
    <property type="entry name" value="TrkA C-terminal domain-like"/>
    <property type="match status" value="2"/>
</dbReference>
<dbReference type="RefSeq" id="WP_092355032.1">
    <property type="nucleotide sequence ID" value="NZ_FOIN01000027.1"/>
</dbReference>
<evidence type="ECO:0000313" key="10">
    <source>
        <dbReference type="Proteomes" id="UP000198558"/>
    </source>
</evidence>
<evidence type="ECO:0000256" key="3">
    <source>
        <dbReference type="ARBA" id="ARBA00022538"/>
    </source>
</evidence>
<dbReference type="NCBIfam" id="NF007033">
    <property type="entry name" value="PRK09496.1-5"/>
    <property type="match status" value="1"/>
</dbReference>
<feature type="domain" description="RCK N-terminal" evidence="7">
    <location>
        <begin position="228"/>
        <end position="345"/>
    </location>
</feature>
<dbReference type="PROSITE" id="PS51201">
    <property type="entry name" value="RCK_N"/>
    <property type="match status" value="2"/>
</dbReference>
<protein>
    <recommendedName>
        <fullName evidence="1">Trk system potassium uptake protein TrkA</fullName>
    </recommendedName>
</protein>
<keyword evidence="3" id="KW-0633">Potassium transport</keyword>
<dbReference type="GO" id="GO:0005886">
    <property type="term" value="C:plasma membrane"/>
    <property type="evidence" value="ECO:0007669"/>
    <property type="project" value="InterPro"/>
</dbReference>
<dbReference type="SUPFAM" id="SSF51735">
    <property type="entry name" value="NAD(P)-binding Rossmann-fold domains"/>
    <property type="match status" value="2"/>
</dbReference>
<dbReference type="InterPro" id="IPR006036">
    <property type="entry name" value="K_uptake_TrkA"/>
</dbReference>
<dbReference type="InterPro" id="IPR006037">
    <property type="entry name" value="RCK_C"/>
</dbReference>
<dbReference type="PANTHER" id="PTHR43833:SF5">
    <property type="entry name" value="TRK SYSTEM POTASSIUM UPTAKE PROTEIN TRKA"/>
    <property type="match status" value="1"/>
</dbReference>
<organism evidence="9 10">
    <name type="scientific">Thomasclavelia cocleata</name>
    <dbReference type="NCBI Taxonomy" id="69824"/>
    <lineage>
        <taxon>Bacteria</taxon>
        <taxon>Bacillati</taxon>
        <taxon>Bacillota</taxon>
        <taxon>Erysipelotrichia</taxon>
        <taxon>Erysipelotrichales</taxon>
        <taxon>Coprobacillaceae</taxon>
        <taxon>Thomasclavelia</taxon>
    </lineage>
</organism>
<dbReference type="InterPro" id="IPR050721">
    <property type="entry name" value="Trk_Ktr_HKT_K-transport"/>
</dbReference>
<dbReference type="PRINTS" id="PR00335">
    <property type="entry name" value="KUPTAKETRKA"/>
</dbReference>
<dbReference type="NCBIfam" id="NF007031">
    <property type="entry name" value="PRK09496.1-2"/>
    <property type="match status" value="1"/>
</dbReference>
<feature type="domain" description="RCK C-terminal" evidence="8">
    <location>
        <begin position="372"/>
        <end position="453"/>
    </location>
</feature>
<reference evidence="10" key="1">
    <citation type="submission" date="2016-10" db="EMBL/GenBank/DDBJ databases">
        <authorList>
            <person name="Varghese N."/>
            <person name="Submissions S."/>
        </authorList>
    </citation>
    <scope>NUCLEOTIDE SEQUENCE [LARGE SCALE GENOMIC DNA]</scope>
    <source>
        <strain evidence="10">DSM 1551</strain>
    </source>
</reference>